<feature type="domain" description="Chorismate-utilising enzyme C-terminal" evidence="6">
    <location>
        <begin position="199"/>
        <end position="452"/>
    </location>
</feature>
<keyword evidence="8" id="KW-1185">Reference proteome</keyword>
<dbReference type="NCBIfam" id="TIGR00543">
    <property type="entry name" value="isochor_syn"/>
    <property type="match status" value="1"/>
</dbReference>
<dbReference type="Proteomes" id="UP000476934">
    <property type="component" value="Unassembled WGS sequence"/>
</dbReference>
<dbReference type="PANTHER" id="PTHR42839">
    <property type="entry name" value="ISOCHORISMATE SYNTHASE ENTC"/>
    <property type="match status" value="1"/>
</dbReference>
<name>A0A6M0P8K1_9BACI</name>
<proteinExistence type="inferred from homology"/>
<reference evidence="7 8" key="2">
    <citation type="submission" date="2020-03" db="EMBL/GenBank/DDBJ databases">
        <title>Bacillus aquiflavi sp. nov., isolated from yellow water of strong flavor Chinese baijiu in Yibin region of China.</title>
        <authorList>
            <person name="Xie J."/>
        </authorList>
    </citation>
    <scope>NUCLEOTIDE SEQUENCE [LARGE SCALE GENOMIC DNA]</scope>
    <source>
        <strain evidence="7 8">Gsoil 114</strain>
    </source>
</reference>
<reference evidence="7 8" key="1">
    <citation type="submission" date="2020-02" db="EMBL/GenBank/DDBJ databases">
        <authorList>
            <person name="Feng H."/>
        </authorList>
    </citation>
    <scope>NUCLEOTIDE SEQUENCE [LARGE SCALE GENOMIC DNA]</scope>
    <source>
        <strain evidence="7 8">Gsoil 114</strain>
    </source>
</reference>
<dbReference type="Gene3D" id="3.60.120.10">
    <property type="entry name" value="Anthranilate synthase"/>
    <property type="match status" value="1"/>
</dbReference>
<dbReference type="GO" id="GO:0009697">
    <property type="term" value="P:salicylic acid biosynthetic process"/>
    <property type="evidence" value="ECO:0007669"/>
    <property type="project" value="TreeGrafter"/>
</dbReference>
<dbReference type="GO" id="GO:0008909">
    <property type="term" value="F:isochorismate synthase activity"/>
    <property type="evidence" value="ECO:0007669"/>
    <property type="project" value="UniProtKB-EC"/>
</dbReference>
<comment type="similarity">
    <text evidence="2">Belongs to the isochorismate synthase family.</text>
</comment>
<dbReference type="SUPFAM" id="SSF56322">
    <property type="entry name" value="ADC synthase"/>
    <property type="match status" value="1"/>
</dbReference>
<dbReference type="InterPro" id="IPR015890">
    <property type="entry name" value="Chorismate_C"/>
</dbReference>
<dbReference type="RefSeq" id="WP_163174182.1">
    <property type="nucleotide sequence ID" value="NZ_JAAIWK010000024.1"/>
</dbReference>
<evidence type="ECO:0000256" key="2">
    <source>
        <dbReference type="ARBA" id="ARBA00005297"/>
    </source>
</evidence>
<dbReference type="InterPro" id="IPR005801">
    <property type="entry name" value="ADC_synthase"/>
</dbReference>
<comment type="catalytic activity">
    <reaction evidence="1">
        <text>chorismate = isochorismate</text>
        <dbReference type="Rhea" id="RHEA:18985"/>
        <dbReference type="ChEBI" id="CHEBI:29748"/>
        <dbReference type="ChEBI" id="CHEBI:29780"/>
        <dbReference type="EC" id="5.4.4.2"/>
    </reaction>
</comment>
<protein>
    <recommendedName>
        <fullName evidence="3">isochorismate synthase</fullName>
        <ecNumber evidence="3">5.4.4.2</ecNumber>
    </recommendedName>
    <alternativeName>
        <fullName evidence="5">Isochorismate mutase</fullName>
    </alternativeName>
</protein>
<dbReference type="EC" id="5.4.4.2" evidence="3"/>
<evidence type="ECO:0000256" key="4">
    <source>
        <dbReference type="ARBA" id="ARBA00023235"/>
    </source>
</evidence>
<sequence length="464" mass="52957">MTDLYQIKNRSKYEVLLKQLPQHILFSVTEKIQRTINPAMLFAAGYKDFYGKRFYWKDPQDDLIIVSFGHVQTLQATQDDQDRFSYIENEWNQIINTAMIKNDYLVSGTGPLILGGFSFDQSTVKQEWESFANATFHIPQIMFTFTQGELYLTINLMTGVNDIDTLLSVEEHIQKLLQSIDAPQLSLPNIVQNNEIGADHWKQAVQKTIDRIRNGEIDKVVLARKMKIEFDQPILSEQVLYNLLKQQYESYIFALEVGNQSFIGASPERLIQKENEQILSTCLAGSIKRSQNLVEDEKLGHTLLQDEKNQKEHHFVVSMIKQVLQPFCKELSIPDSPTLMKMRDIQHLYTPVRGEVKDKHETIFKLVKALHPTPALGGIPRREAMATICDVENMDRGFYGAPLGWVDYKGNGEFCVGIRSGLLKENEAYIYAGCGVVGDSNSDEEFKETSVKFKPMLRALGGNE</sequence>
<accession>A0A6M0P8K1</accession>
<dbReference type="Pfam" id="PF00425">
    <property type="entry name" value="Chorismate_bind"/>
    <property type="match status" value="1"/>
</dbReference>
<evidence type="ECO:0000256" key="3">
    <source>
        <dbReference type="ARBA" id="ARBA00012824"/>
    </source>
</evidence>
<dbReference type="AlphaFoldDB" id="A0A6M0P8K1"/>
<keyword evidence="4 7" id="KW-0413">Isomerase</keyword>
<gene>
    <name evidence="7" type="ORF">G4D61_13840</name>
</gene>
<evidence type="ECO:0000256" key="5">
    <source>
        <dbReference type="ARBA" id="ARBA00041564"/>
    </source>
</evidence>
<dbReference type="InterPro" id="IPR004561">
    <property type="entry name" value="IsoChor_synthase"/>
</dbReference>
<evidence type="ECO:0000256" key="1">
    <source>
        <dbReference type="ARBA" id="ARBA00000799"/>
    </source>
</evidence>
<organism evidence="7 8">
    <name type="scientific">Heyndrickxia ginsengihumi</name>
    <dbReference type="NCBI Taxonomy" id="363870"/>
    <lineage>
        <taxon>Bacteria</taxon>
        <taxon>Bacillati</taxon>
        <taxon>Bacillota</taxon>
        <taxon>Bacilli</taxon>
        <taxon>Bacillales</taxon>
        <taxon>Bacillaceae</taxon>
        <taxon>Heyndrickxia</taxon>
    </lineage>
</organism>
<dbReference type="EMBL" id="JAAIWK010000024">
    <property type="protein sequence ID" value="NEY21034.1"/>
    <property type="molecule type" value="Genomic_DNA"/>
</dbReference>
<evidence type="ECO:0000313" key="8">
    <source>
        <dbReference type="Proteomes" id="UP000476934"/>
    </source>
</evidence>
<evidence type="ECO:0000259" key="6">
    <source>
        <dbReference type="Pfam" id="PF00425"/>
    </source>
</evidence>
<dbReference type="PANTHER" id="PTHR42839:SF1">
    <property type="entry name" value="ISOCHORISMATE SYNTHASE MENF"/>
    <property type="match status" value="1"/>
</dbReference>
<comment type="caution">
    <text evidence="7">The sequence shown here is derived from an EMBL/GenBank/DDBJ whole genome shotgun (WGS) entry which is preliminary data.</text>
</comment>
<evidence type="ECO:0000313" key="7">
    <source>
        <dbReference type="EMBL" id="NEY21034.1"/>
    </source>
</evidence>